<name>A0AA42BKS6_9ALTE</name>
<dbReference type="HAMAP" id="MF_00201">
    <property type="entry name" value="RecO"/>
    <property type="match status" value="1"/>
</dbReference>
<dbReference type="NCBIfam" id="TIGR00613">
    <property type="entry name" value="reco"/>
    <property type="match status" value="1"/>
</dbReference>
<dbReference type="RefSeq" id="WP_254098717.1">
    <property type="nucleotide sequence ID" value="NZ_JANATA010000003.1"/>
</dbReference>
<comment type="function">
    <text evidence="1 8">Involved in DNA repair and RecF pathway recombination.</text>
</comment>
<keyword evidence="5 8" id="KW-0233">DNA recombination</keyword>
<comment type="caution">
    <text evidence="10">The sequence shown here is derived from an EMBL/GenBank/DDBJ whole genome shotgun (WGS) entry which is preliminary data.</text>
</comment>
<dbReference type="Pfam" id="PF11967">
    <property type="entry name" value="RecO_N"/>
    <property type="match status" value="1"/>
</dbReference>
<evidence type="ECO:0000256" key="2">
    <source>
        <dbReference type="ARBA" id="ARBA00007452"/>
    </source>
</evidence>
<reference evidence="10" key="1">
    <citation type="submission" date="2022-07" db="EMBL/GenBank/DDBJ databases">
        <title>Characterization of the Novel Bacterium Alteromonas immobilis LMIT006 and Alteromonas gregis LMIT007.</title>
        <authorList>
            <person name="Lin X."/>
        </authorList>
    </citation>
    <scope>NUCLEOTIDE SEQUENCE</scope>
    <source>
        <strain evidence="10">LMIT007</strain>
    </source>
</reference>
<evidence type="ECO:0000313" key="11">
    <source>
        <dbReference type="Proteomes" id="UP001165413"/>
    </source>
</evidence>
<evidence type="ECO:0000256" key="1">
    <source>
        <dbReference type="ARBA" id="ARBA00003065"/>
    </source>
</evidence>
<accession>A0AA42BKS6</accession>
<sequence>MANQQIHGYILHRRPYRETSFLVDVFSIELGKCRFVAKGVRSPKSDRKSVLQPFQYVQCELSGKGEMKNLIRAEVLEKPHQLTAERLFCGMYVNELINRCLPEHILCPDLLTQYVACLQQLQALSGNTVDIVKARQEQILREFELALLDELGYLPDLGVDALSQEFIQVDQAYVFQPEIGIVAAQHYPHLRQFSGALLTAVLQQEWSAQSLQLAKYLTRFALSPLLGNKPLKSRELFVTQS</sequence>
<dbReference type="Proteomes" id="UP001165413">
    <property type="component" value="Unassembled WGS sequence"/>
</dbReference>
<comment type="similarity">
    <text evidence="2 8">Belongs to the RecO family.</text>
</comment>
<dbReference type="GO" id="GO:0006310">
    <property type="term" value="P:DNA recombination"/>
    <property type="evidence" value="ECO:0007669"/>
    <property type="project" value="UniProtKB-UniRule"/>
</dbReference>
<evidence type="ECO:0000256" key="3">
    <source>
        <dbReference type="ARBA" id="ARBA00021310"/>
    </source>
</evidence>
<evidence type="ECO:0000256" key="5">
    <source>
        <dbReference type="ARBA" id="ARBA00023172"/>
    </source>
</evidence>
<dbReference type="SUPFAM" id="SSF57863">
    <property type="entry name" value="ArfGap/RecO-like zinc finger"/>
    <property type="match status" value="1"/>
</dbReference>
<dbReference type="Pfam" id="PF02565">
    <property type="entry name" value="RecO_C"/>
    <property type="match status" value="1"/>
</dbReference>
<evidence type="ECO:0000256" key="4">
    <source>
        <dbReference type="ARBA" id="ARBA00022763"/>
    </source>
</evidence>
<dbReference type="PANTHER" id="PTHR33991:SF1">
    <property type="entry name" value="DNA REPAIR PROTEIN RECO"/>
    <property type="match status" value="1"/>
</dbReference>
<proteinExistence type="inferred from homology"/>
<dbReference type="Gene3D" id="1.20.1440.120">
    <property type="entry name" value="Recombination protein O, C-terminal domain"/>
    <property type="match status" value="1"/>
</dbReference>
<feature type="domain" description="DNA replication/recombination mediator RecO N-terminal" evidence="9">
    <location>
        <begin position="1"/>
        <end position="77"/>
    </location>
</feature>
<dbReference type="GO" id="GO:0006302">
    <property type="term" value="P:double-strand break repair"/>
    <property type="evidence" value="ECO:0007669"/>
    <property type="project" value="TreeGrafter"/>
</dbReference>
<keyword evidence="11" id="KW-1185">Reference proteome</keyword>
<dbReference type="AlphaFoldDB" id="A0AA42BKS6"/>
<dbReference type="InterPro" id="IPR042242">
    <property type="entry name" value="RecO_C"/>
</dbReference>
<evidence type="ECO:0000256" key="8">
    <source>
        <dbReference type="HAMAP-Rule" id="MF_00201"/>
    </source>
</evidence>
<keyword evidence="6 8" id="KW-0234">DNA repair</keyword>
<dbReference type="Gene3D" id="2.40.50.140">
    <property type="entry name" value="Nucleic acid-binding proteins"/>
    <property type="match status" value="1"/>
</dbReference>
<dbReference type="InterPro" id="IPR037278">
    <property type="entry name" value="ARFGAP/RecO"/>
</dbReference>
<organism evidence="10 11">
    <name type="scientific">Opacimonas viscosa</name>
    <dbReference type="NCBI Taxonomy" id="2961944"/>
    <lineage>
        <taxon>Bacteria</taxon>
        <taxon>Pseudomonadati</taxon>
        <taxon>Pseudomonadota</taxon>
        <taxon>Gammaproteobacteria</taxon>
        <taxon>Alteromonadales</taxon>
        <taxon>Alteromonadaceae</taxon>
        <taxon>Opacimonas</taxon>
    </lineage>
</organism>
<keyword evidence="4 8" id="KW-0227">DNA damage</keyword>
<dbReference type="SUPFAM" id="SSF50249">
    <property type="entry name" value="Nucleic acid-binding proteins"/>
    <property type="match status" value="1"/>
</dbReference>
<dbReference type="PANTHER" id="PTHR33991">
    <property type="entry name" value="DNA REPAIR PROTEIN RECO"/>
    <property type="match status" value="1"/>
</dbReference>
<evidence type="ECO:0000256" key="7">
    <source>
        <dbReference type="ARBA" id="ARBA00033409"/>
    </source>
</evidence>
<dbReference type="InterPro" id="IPR022572">
    <property type="entry name" value="DNA_rep/recomb_RecO_N"/>
</dbReference>
<dbReference type="GO" id="GO:0043590">
    <property type="term" value="C:bacterial nucleoid"/>
    <property type="evidence" value="ECO:0007669"/>
    <property type="project" value="TreeGrafter"/>
</dbReference>
<evidence type="ECO:0000259" key="9">
    <source>
        <dbReference type="Pfam" id="PF11967"/>
    </source>
</evidence>
<dbReference type="InterPro" id="IPR003717">
    <property type="entry name" value="RecO"/>
</dbReference>
<evidence type="ECO:0000313" key="10">
    <source>
        <dbReference type="EMBL" id="MCP3427899.1"/>
    </source>
</evidence>
<gene>
    <name evidence="8 10" type="primary">recO</name>
    <name evidence="10" type="ORF">NLF92_02945</name>
</gene>
<evidence type="ECO:0000256" key="6">
    <source>
        <dbReference type="ARBA" id="ARBA00023204"/>
    </source>
</evidence>
<dbReference type="InterPro" id="IPR012340">
    <property type="entry name" value="NA-bd_OB-fold"/>
</dbReference>
<dbReference type="EMBL" id="JANATA010000003">
    <property type="protein sequence ID" value="MCP3427899.1"/>
    <property type="molecule type" value="Genomic_DNA"/>
</dbReference>
<protein>
    <recommendedName>
        <fullName evidence="3 8">DNA repair protein RecO</fullName>
    </recommendedName>
    <alternativeName>
        <fullName evidence="7 8">Recombination protein O</fullName>
    </alternativeName>
</protein>